<evidence type="ECO:0000313" key="3">
    <source>
        <dbReference type="EMBL" id="KRM07697.1"/>
    </source>
</evidence>
<comment type="subcellular location">
    <subcellularLocation>
        <location evidence="2">Cytoplasm</location>
    </subcellularLocation>
</comment>
<accession>A0A0R1VPI0</accession>
<dbReference type="HAMAP" id="MF_01126">
    <property type="entry name" value="UPF0298"/>
    <property type="match status" value="1"/>
</dbReference>
<evidence type="ECO:0000256" key="1">
    <source>
        <dbReference type="ARBA" id="ARBA00022490"/>
    </source>
</evidence>
<dbReference type="Pfam" id="PF09902">
    <property type="entry name" value="DUF2129"/>
    <property type="match status" value="1"/>
</dbReference>
<reference evidence="3 4" key="1">
    <citation type="journal article" date="2015" name="Genome Announc.">
        <title>Expanding the biotechnology potential of lactobacilli through comparative genomics of 213 strains and associated genera.</title>
        <authorList>
            <person name="Sun Z."/>
            <person name="Harris H.M."/>
            <person name="McCann A."/>
            <person name="Guo C."/>
            <person name="Argimon S."/>
            <person name="Zhang W."/>
            <person name="Yang X."/>
            <person name="Jeffery I.B."/>
            <person name="Cooney J.C."/>
            <person name="Kagawa T.F."/>
            <person name="Liu W."/>
            <person name="Song Y."/>
            <person name="Salvetti E."/>
            <person name="Wrobel A."/>
            <person name="Rasinkangas P."/>
            <person name="Parkhill J."/>
            <person name="Rea M.C."/>
            <person name="O'Sullivan O."/>
            <person name="Ritari J."/>
            <person name="Douillard F.P."/>
            <person name="Paul Ross R."/>
            <person name="Yang R."/>
            <person name="Briner A.E."/>
            <person name="Felis G.E."/>
            <person name="de Vos W.M."/>
            <person name="Barrangou R."/>
            <person name="Klaenhammer T.R."/>
            <person name="Caufield P.W."/>
            <person name="Cui Y."/>
            <person name="Zhang H."/>
            <person name="O'Toole P.W."/>
        </authorList>
    </citation>
    <scope>NUCLEOTIDE SEQUENCE [LARGE SCALE GENOMIC DNA]</scope>
    <source>
        <strain evidence="3 4">DSM 18630</strain>
    </source>
</reference>
<dbReference type="AlphaFoldDB" id="A0A0R1VPI0"/>
<sequence>MEFKEKKREGLIVYLYHLRNSRQLRKFGTIHYVSRKMKYVVLYINTENEAEIVKRLQSLHFVKKVDISLRPQLKTKFADELGVRYKLTDEDREKYKTGRKAV</sequence>
<dbReference type="Proteomes" id="UP000051451">
    <property type="component" value="Unassembled WGS sequence"/>
</dbReference>
<protein>
    <recommendedName>
        <fullName evidence="2">UPF0298 protein FC89_GL000137</fullName>
    </recommendedName>
</protein>
<organism evidence="3 4">
    <name type="scientific">Liquorilactobacillus ghanensis DSM 18630</name>
    <dbReference type="NCBI Taxonomy" id="1423750"/>
    <lineage>
        <taxon>Bacteria</taxon>
        <taxon>Bacillati</taxon>
        <taxon>Bacillota</taxon>
        <taxon>Bacilli</taxon>
        <taxon>Lactobacillales</taxon>
        <taxon>Lactobacillaceae</taxon>
        <taxon>Liquorilactobacillus</taxon>
    </lineage>
</organism>
<gene>
    <name evidence="3" type="ORF">FC89_GL000137</name>
</gene>
<dbReference type="InterPro" id="IPR016979">
    <property type="entry name" value="DUF2129"/>
</dbReference>
<dbReference type="STRING" id="1423750.FC89_GL000137"/>
<keyword evidence="1 2" id="KW-0963">Cytoplasm</keyword>
<comment type="caution">
    <text evidence="3">The sequence shown here is derived from an EMBL/GenBank/DDBJ whole genome shotgun (WGS) entry which is preliminary data.</text>
</comment>
<name>A0A0R1VPI0_9LACO</name>
<comment type="similarity">
    <text evidence="2">Belongs to the UPF0298 family.</text>
</comment>
<proteinExistence type="inferred from homology"/>
<dbReference type="GeneID" id="98318201"/>
<dbReference type="GO" id="GO:0005737">
    <property type="term" value="C:cytoplasm"/>
    <property type="evidence" value="ECO:0007669"/>
    <property type="project" value="UniProtKB-SubCell"/>
</dbReference>
<evidence type="ECO:0000313" key="4">
    <source>
        <dbReference type="Proteomes" id="UP000051451"/>
    </source>
</evidence>
<dbReference type="EMBL" id="AZGB01000005">
    <property type="protein sequence ID" value="KRM07697.1"/>
    <property type="molecule type" value="Genomic_DNA"/>
</dbReference>
<dbReference type="PIRSF" id="PIRSF031653">
    <property type="entry name" value="UCP031653"/>
    <property type="match status" value="1"/>
</dbReference>
<dbReference type="PATRIC" id="fig|1423750.3.peg.138"/>
<dbReference type="OrthoDB" id="2990788at2"/>
<keyword evidence="4" id="KW-1185">Reference proteome</keyword>
<dbReference type="RefSeq" id="WP_057870940.1">
    <property type="nucleotide sequence ID" value="NZ_AZGB01000005.1"/>
</dbReference>
<evidence type="ECO:0000256" key="2">
    <source>
        <dbReference type="HAMAP-Rule" id="MF_01126"/>
    </source>
</evidence>